<organism evidence="1 2">
    <name type="scientific">Frankia alni (strain DSM 45986 / CECT 9034 / ACN14a)</name>
    <dbReference type="NCBI Taxonomy" id="326424"/>
    <lineage>
        <taxon>Bacteria</taxon>
        <taxon>Bacillati</taxon>
        <taxon>Actinomycetota</taxon>
        <taxon>Actinomycetes</taxon>
        <taxon>Frankiales</taxon>
        <taxon>Frankiaceae</taxon>
        <taxon>Frankia</taxon>
    </lineage>
</organism>
<dbReference type="AlphaFoldDB" id="Q0RFW3"/>
<dbReference type="KEGG" id="fal:FRAAL4986"/>
<dbReference type="HOGENOM" id="CLU_2734146_0_0_11"/>
<evidence type="ECO:0000313" key="1">
    <source>
        <dbReference type="EMBL" id="CAJ63627.1"/>
    </source>
</evidence>
<dbReference type="Proteomes" id="UP000000657">
    <property type="component" value="Chromosome"/>
</dbReference>
<keyword evidence="2" id="KW-1185">Reference proteome</keyword>
<gene>
    <name evidence="1" type="ordered locus">FRAAL4986</name>
</gene>
<accession>Q0RFW3</accession>
<reference evidence="1 2" key="1">
    <citation type="journal article" date="2007" name="Genome Res.">
        <title>Genome characteristics of facultatively symbiotic Frankia sp. strains reflect host range and host plant biogeography.</title>
        <authorList>
            <person name="Normand P."/>
            <person name="Lapierre P."/>
            <person name="Tisa L.S."/>
            <person name="Gogarten J.P."/>
            <person name="Alloisio N."/>
            <person name="Bagnarol E."/>
            <person name="Bassi C.A."/>
            <person name="Berry A.M."/>
            <person name="Bickhart D.M."/>
            <person name="Choisne N."/>
            <person name="Couloux A."/>
            <person name="Cournoyer B."/>
            <person name="Cruveiller S."/>
            <person name="Daubin V."/>
            <person name="Demange N."/>
            <person name="Francino M.P."/>
            <person name="Goltsman E."/>
            <person name="Huang Y."/>
            <person name="Kopp O.R."/>
            <person name="Labarre L."/>
            <person name="Lapidus A."/>
            <person name="Lavire C."/>
            <person name="Marechal J."/>
            <person name="Martinez M."/>
            <person name="Mastronunzio J.E."/>
            <person name="Mullin B.C."/>
            <person name="Niemann J."/>
            <person name="Pujic P."/>
            <person name="Rawnsley T."/>
            <person name="Rouy Z."/>
            <person name="Schenowitz C."/>
            <person name="Sellstedt A."/>
            <person name="Tavares F."/>
            <person name="Tomkins J.P."/>
            <person name="Vallenet D."/>
            <person name="Valverde C."/>
            <person name="Wall L.G."/>
            <person name="Wang Y."/>
            <person name="Medigue C."/>
            <person name="Benson D.R."/>
        </authorList>
    </citation>
    <scope>NUCLEOTIDE SEQUENCE [LARGE SCALE GENOMIC DNA]</scope>
    <source>
        <strain evidence="2">DSM 45986 / CECT 9034 / ACN14a</strain>
    </source>
</reference>
<dbReference type="EMBL" id="CT573213">
    <property type="protein sequence ID" value="CAJ63627.1"/>
    <property type="molecule type" value="Genomic_DNA"/>
</dbReference>
<name>Q0RFW3_FRAAA</name>
<evidence type="ECO:0000313" key="2">
    <source>
        <dbReference type="Proteomes" id="UP000000657"/>
    </source>
</evidence>
<dbReference type="STRING" id="326424.FRAAL4986"/>
<protein>
    <submittedName>
        <fullName evidence="1">Uncharacterized protein</fullName>
    </submittedName>
</protein>
<sequence length="71" mass="8170">MPSRRTRPRLRATCKIGKIGRVHLLAALFDWKESVDDLRVYALPFLTIGWRELRGAYLRHSAIQCNMCVAA</sequence>
<proteinExistence type="predicted"/>